<keyword evidence="3" id="KW-0862">Zinc</keyword>
<name>E3Q4C5_COLGM</name>
<keyword evidence="8" id="KW-1185">Reference proteome</keyword>
<dbReference type="Proteomes" id="UP000008782">
    <property type="component" value="Unassembled WGS sequence"/>
</dbReference>
<sequence>MADTNTMSTCKKCQKEVSEADWTECDRCDVKYCSKSCLNLHWKNHKKACAKNRNDRPVPQATPRGSGSGGTAWSPSEPTPSRGLNQPILGAFTKLGQGTFLHDRPEVDVYRVLIDTYRLRMEDSFNMDHAAIPKSLYCNGVTDATEGFREFLARVGRVRSLLPAWWDGEKQTECETLGHKAEHKWYSLKNKVSKGDLIQHYRDDYFPMQLRMLGETIYGIGPGGSNGSKMRQMLADREAGTSQFSHFTHLDISR</sequence>
<accession>E3Q4C5</accession>
<proteinExistence type="predicted"/>
<evidence type="ECO:0000256" key="4">
    <source>
        <dbReference type="PROSITE-ProRule" id="PRU00134"/>
    </source>
</evidence>
<dbReference type="InterPro" id="IPR013087">
    <property type="entry name" value="Znf_C2H2_type"/>
</dbReference>
<evidence type="ECO:0000256" key="1">
    <source>
        <dbReference type="ARBA" id="ARBA00022723"/>
    </source>
</evidence>
<evidence type="ECO:0000313" key="7">
    <source>
        <dbReference type="EMBL" id="EFQ25437.1"/>
    </source>
</evidence>
<dbReference type="GO" id="GO:0008270">
    <property type="term" value="F:zinc ion binding"/>
    <property type="evidence" value="ECO:0007669"/>
    <property type="project" value="UniProtKB-KW"/>
</dbReference>
<dbReference type="PROSITE" id="PS50865">
    <property type="entry name" value="ZF_MYND_2"/>
    <property type="match status" value="1"/>
</dbReference>
<organism evidence="8">
    <name type="scientific">Colletotrichum graminicola (strain M1.001 / M2 / FGSC 10212)</name>
    <name type="common">Maize anthracnose fungus</name>
    <name type="synonym">Glomerella graminicola</name>
    <dbReference type="NCBI Taxonomy" id="645133"/>
    <lineage>
        <taxon>Eukaryota</taxon>
        <taxon>Fungi</taxon>
        <taxon>Dikarya</taxon>
        <taxon>Ascomycota</taxon>
        <taxon>Pezizomycotina</taxon>
        <taxon>Sordariomycetes</taxon>
        <taxon>Hypocreomycetidae</taxon>
        <taxon>Glomerellales</taxon>
        <taxon>Glomerellaceae</taxon>
        <taxon>Colletotrichum</taxon>
        <taxon>Colletotrichum graminicola species complex</taxon>
    </lineage>
</organism>
<dbReference type="GeneID" id="24405946"/>
<reference evidence="8" key="1">
    <citation type="journal article" date="2012" name="Nat. Genet.">
        <title>Lifestyle transitions in plant pathogenic Colletotrichum fungi deciphered by genome and transcriptome analyses.</title>
        <authorList>
            <person name="O'Connell R.J."/>
            <person name="Thon M.R."/>
            <person name="Hacquard S."/>
            <person name="Amyotte S.G."/>
            <person name="Kleemann J."/>
            <person name="Torres M.F."/>
            <person name="Damm U."/>
            <person name="Buiate E.A."/>
            <person name="Epstein L."/>
            <person name="Alkan N."/>
            <person name="Altmueller J."/>
            <person name="Alvarado-Balderrama L."/>
            <person name="Bauser C.A."/>
            <person name="Becker C."/>
            <person name="Birren B.W."/>
            <person name="Chen Z."/>
            <person name="Choi J."/>
            <person name="Crouch J.A."/>
            <person name="Duvick J.P."/>
            <person name="Farman M.A."/>
            <person name="Gan P."/>
            <person name="Heiman D."/>
            <person name="Henrissat B."/>
            <person name="Howard R.J."/>
            <person name="Kabbage M."/>
            <person name="Koch C."/>
            <person name="Kracher B."/>
            <person name="Kubo Y."/>
            <person name="Law A.D."/>
            <person name="Lebrun M.-H."/>
            <person name="Lee Y.-H."/>
            <person name="Miyara I."/>
            <person name="Moore N."/>
            <person name="Neumann U."/>
            <person name="Nordstroem K."/>
            <person name="Panaccione D.G."/>
            <person name="Panstruga R."/>
            <person name="Place M."/>
            <person name="Proctor R.H."/>
            <person name="Prusky D."/>
            <person name="Rech G."/>
            <person name="Reinhardt R."/>
            <person name="Rollins J.A."/>
            <person name="Rounsley S."/>
            <person name="Schardl C.L."/>
            <person name="Schwartz D.C."/>
            <person name="Shenoy N."/>
            <person name="Shirasu K."/>
            <person name="Sikhakolli U.R."/>
            <person name="Stueber K."/>
            <person name="Sukno S.A."/>
            <person name="Sweigard J.A."/>
            <person name="Takano Y."/>
            <person name="Takahara H."/>
            <person name="Trail F."/>
            <person name="van der Does H.C."/>
            <person name="Voll L.M."/>
            <person name="Will I."/>
            <person name="Young S."/>
            <person name="Zeng Q."/>
            <person name="Zhang J."/>
            <person name="Zhou S."/>
            <person name="Dickman M.B."/>
            <person name="Schulze-Lefert P."/>
            <person name="Ver Loren van Themaat E."/>
            <person name="Ma L.-J."/>
            <person name="Vaillancourt L.J."/>
        </authorList>
    </citation>
    <scope>NUCLEOTIDE SEQUENCE [LARGE SCALE GENOMIC DNA]</scope>
    <source>
        <strain evidence="8">M1.001 / M2 / FGSC 10212</strain>
    </source>
</reference>
<evidence type="ECO:0000256" key="2">
    <source>
        <dbReference type="ARBA" id="ARBA00022771"/>
    </source>
</evidence>
<dbReference type="VEuPathDB" id="FungiDB:GLRG_00581"/>
<dbReference type="Gene3D" id="6.10.140.2220">
    <property type="match status" value="1"/>
</dbReference>
<protein>
    <submittedName>
        <fullName evidence="7">MYND finger</fullName>
    </submittedName>
</protein>
<feature type="domain" description="MYND-type" evidence="6">
    <location>
        <begin position="10"/>
        <end position="49"/>
    </location>
</feature>
<dbReference type="STRING" id="645133.E3Q4C5"/>
<keyword evidence="2 4" id="KW-0863">Zinc-finger</keyword>
<dbReference type="PROSITE" id="PS00028">
    <property type="entry name" value="ZINC_FINGER_C2H2_1"/>
    <property type="match status" value="1"/>
</dbReference>
<evidence type="ECO:0000313" key="8">
    <source>
        <dbReference type="Proteomes" id="UP000008782"/>
    </source>
</evidence>
<dbReference type="AlphaFoldDB" id="E3Q4C5"/>
<dbReference type="InterPro" id="IPR002893">
    <property type="entry name" value="Znf_MYND"/>
</dbReference>
<dbReference type="OrthoDB" id="432970at2759"/>
<feature type="region of interest" description="Disordered" evidence="5">
    <location>
        <begin position="51"/>
        <end position="86"/>
    </location>
</feature>
<evidence type="ECO:0000256" key="5">
    <source>
        <dbReference type="SAM" id="MobiDB-lite"/>
    </source>
</evidence>
<evidence type="ECO:0000256" key="3">
    <source>
        <dbReference type="ARBA" id="ARBA00022833"/>
    </source>
</evidence>
<dbReference type="EMBL" id="GG697332">
    <property type="protein sequence ID" value="EFQ25437.1"/>
    <property type="molecule type" value="Genomic_DNA"/>
</dbReference>
<dbReference type="RefSeq" id="XP_008089457.1">
    <property type="nucleotide sequence ID" value="XM_008091266.1"/>
</dbReference>
<evidence type="ECO:0000259" key="6">
    <source>
        <dbReference type="PROSITE" id="PS50865"/>
    </source>
</evidence>
<keyword evidence="1" id="KW-0479">Metal-binding</keyword>
<dbReference type="Pfam" id="PF01753">
    <property type="entry name" value="zf-MYND"/>
    <property type="match status" value="1"/>
</dbReference>
<gene>
    <name evidence="7" type="ORF">GLRG_00581</name>
</gene>
<dbReference type="eggNOG" id="ENOG502S05G">
    <property type="taxonomic scope" value="Eukaryota"/>
</dbReference>
<dbReference type="SUPFAM" id="SSF144232">
    <property type="entry name" value="HIT/MYND zinc finger-like"/>
    <property type="match status" value="1"/>
</dbReference>
<dbReference type="HOGENOM" id="CLU_069858_3_0_1"/>